<dbReference type="PIRSF" id="PIRSF037226">
    <property type="entry name" value="Amidohydrolase_ACY1L2_prd"/>
    <property type="match status" value="1"/>
</dbReference>
<evidence type="ECO:0000313" key="3">
    <source>
        <dbReference type="EMBL" id="MEQ2563524.1"/>
    </source>
</evidence>
<dbReference type="Pfam" id="PF01546">
    <property type="entry name" value="Peptidase_M20"/>
    <property type="match status" value="1"/>
</dbReference>
<evidence type="ECO:0000259" key="2">
    <source>
        <dbReference type="Pfam" id="PF07687"/>
    </source>
</evidence>
<dbReference type="InterPro" id="IPR017144">
    <property type="entry name" value="Xaa-Arg_dipeptidase"/>
</dbReference>
<proteinExistence type="inferred from homology"/>
<dbReference type="RefSeq" id="WP_349229653.1">
    <property type="nucleotide sequence ID" value="NZ_JBBMFJ010000020.1"/>
</dbReference>
<dbReference type="PANTHER" id="PTHR30575">
    <property type="entry name" value="PEPTIDASE M20"/>
    <property type="match status" value="1"/>
</dbReference>
<dbReference type="InterPro" id="IPR036264">
    <property type="entry name" value="Bact_exopeptidase_dim_dom"/>
</dbReference>
<dbReference type="CDD" id="cd03887">
    <property type="entry name" value="M20_Acy1L2"/>
    <property type="match status" value="1"/>
</dbReference>
<feature type="domain" description="Peptidase M20 dimerisation" evidence="2">
    <location>
        <begin position="168"/>
        <end position="260"/>
    </location>
</feature>
<gene>
    <name evidence="3" type="ORF">WMO41_10210</name>
</gene>
<dbReference type="NCBIfam" id="TIGR01891">
    <property type="entry name" value="amidohydrolases"/>
    <property type="match status" value="1"/>
</dbReference>
<comment type="caution">
    <text evidence="3">The sequence shown here is derived from an EMBL/GenBank/DDBJ whole genome shotgun (WGS) entry which is preliminary data.</text>
</comment>
<dbReference type="EMBL" id="JBBMFJ010000020">
    <property type="protein sequence ID" value="MEQ2563524.1"/>
    <property type="molecule type" value="Genomic_DNA"/>
</dbReference>
<dbReference type="SUPFAM" id="SSF53187">
    <property type="entry name" value="Zn-dependent exopeptidases"/>
    <property type="match status" value="1"/>
</dbReference>
<dbReference type="Gene3D" id="3.40.630.10">
    <property type="entry name" value="Zn peptidases"/>
    <property type="match status" value="1"/>
</dbReference>
<sequence>MSDKNSLFQAIDAQRDVLCSMADQIFDNPEYEGEEVFASGLLTDYLKKNGFEVEMGVGGFKTAFRATYSHGEGGPVLGILCEYDALRNLGHGCGHHMQGPGCLGAAIALKNLETDKPFQIVVYGTPAEETFGSKVQMIQNGCFKELDVAFMMHGGPNTCTDIKCLAQKSYEVTFHGHRAHAALAPEKGRSAFDAMLVAFQGVEFLREHVPDDVRMHYCMTELPGPSNVVPATAKGEFSLRSFSRKELEEVSVRFQDIIKGAALIAGVTYEIEDGTFFYNKIPVLGLNKLLMDNAELVGAPQLAPPREKTGSTDFGNVMYEIPGSCIRVAFVPEGTASHSQEFVDAGKSESAHNCVIYGAKTIAGACYDLLTTEGLLDQIKAEFAENKKKNQ</sequence>
<dbReference type="PANTHER" id="PTHR30575:SF0">
    <property type="entry name" value="XAA-ARG DIPEPTIDASE"/>
    <property type="match status" value="1"/>
</dbReference>
<reference evidence="3 4" key="1">
    <citation type="submission" date="2024-03" db="EMBL/GenBank/DDBJ databases">
        <title>Human intestinal bacterial collection.</title>
        <authorList>
            <person name="Pauvert C."/>
            <person name="Hitch T.C.A."/>
            <person name="Clavel T."/>
        </authorList>
    </citation>
    <scope>NUCLEOTIDE SEQUENCE [LARGE SCALE GENOMIC DNA]</scope>
    <source>
        <strain evidence="3 4">CLA-AP-H27</strain>
    </source>
</reference>
<protein>
    <recommendedName>
        <fullName evidence="1">Peptidase M20 domain-containing protein 2</fullName>
    </recommendedName>
</protein>
<organism evidence="3 4">
    <name type="scientific">Ventrimonas faecis</name>
    <dbReference type="NCBI Taxonomy" id="3133170"/>
    <lineage>
        <taxon>Bacteria</taxon>
        <taxon>Bacillati</taxon>
        <taxon>Bacillota</taxon>
        <taxon>Clostridia</taxon>
        <taxon>Lachnospirales</taxon>
        <taxon>Lachnospiraceae</taxon>
        <taxon>Ventrimonas</taxon>
    </lineage>
</organism>
<dbReference type="InterPro" id="IPR052030">
    <property type="entry name" value="Peptidase_M20/M20A_hydrolases"/>
</dbReference>
<dbReference type="InterPro" id="IPR017439">
    <property type="entry name" value="Amidohydrolase"/>
</dbReference>
<dbReference type="Proteomes" id="UP001437460">
    <property type="component" value="Unassembled WGS sequence"/>
</dbReference>
<dbReference type="InterPro" id="IPR011650">
    <property type="entry name" value="Peptidase_M20_dimer"/>
</dbReference>
<dbReference type="SUPFAM" id="SSF55031">
    <property type="entry name" value="Bacterial exopeptidase dimerisation domain"/>
    <property type="match status" value="1"/>
</dbReference>
<dbReference type="InterPro" id="IPR002933">
    <property type="entry name" value="Peptidase_M20"/>
</dbReference>
<name>A0ABV1HMI2_9FIRM</name>
<accession>A0ABV1HMI2</accession>
<comment type="similarity">
    <text evidence="1">Belongs to the peptidase M20A family.</text>
</comment>
<evidence type="ECO:0000313" key="4">
    <source>
        <dbReference type="Proteomes" id="UP001437460"/>
    </source>
</evidence>
<evidence type="ECO:0000256" key="1">
    <source>
        <dbReference type="PIRNR" id="PIRNR037226"/>
    </source>
</evidence>
<dbReference type="Gene3D" id="3.30.70.360">
    <property type="match status" value="1"/>
</dbReference>
<dbReference type="Pfam" id="PF07687">
    <property type="entry name" value="M20_dimer"/>
    <property type="match status" value="1"/>
</dbReference>
<keyword evidence="4" id="KW-1185">Reference proteome</keyword>